<keyword evidence="4" id="KW-1185">Reference proteome</keyword>
<feature type="domain" description="CHAT" evidence="2">
    <location>
        <begin position="82"/>
        <end position="372"/>
    </location>
</feature>
<accession>A0ABW7CCD0</accession>
<dbReference type="EMBL" id="JAZAQF010000082">
    <property type="protein sequence ID" value="MFG3818804.1"/>
    <property type="molecule type" value="Genomic_DNA"/>
</dbReference>
<feature type="region of interest" description="Disordered" evidence="1">
    <location>
        <begin position="551"/>
        <end position="573"/>
    </location>
</feature>
<organism evidence="3 4">
    <name type="scientific">Limnothrix redekei LRLZ20PSL1</name>
    <dbReference type="NCBI Taxonomy" id="3112953"/>
    <lineage>
        <taxon>Bacteria</taxon>
        <taxon>Bacillati</taxon>
        <taxon>Cyanobacteriota</taxon>
        <taxon>Cyanophyceae</taxon>
        <taxon>Pseudanabaenales</taxon>
        <taxon>Pseudanabaenaceae</taxon>
        <taxon>Limnothrix</taxon>
    </lineage>
</organism>
<dbReference type="InterPro" id="IPR011990">
    <property type="entry name" value="TPR-like_helical_dom_sf"/>
</dbReference>
<comment type="caution">
    <text evidence="3">The sequence shown here is derived from an EMBL/GenBank/DDBJ whole genome shotgun (WGS) entry which is preliminary data.</text>
</comment>
<evidence type="ECO:0000256" key="1">
    <source>
        <dbReference type="SAM" id="MobiDB-lite"/>
    </source>
</evidence>
<reference evidence="4" key="1">
    <citation type="journal article" date="2024" name="Algal Res.">
        <title>Biochemical, toxicological and genomic investigation of a high-biomass producing Limnothrix strain isolated from Italian shallow drinking water reservoir.</title>
        <authorList>
            <person name="Simonazzi M."/>
            <person name="Shishido T.K."/>
            <person name="Delbaje E."/>
            <person name="Wahlsten M."/>
            <person name="Fewer D.P."/>
            <person name="Sivonen K."/>
            <person name="Pezzolesi L."/>
            <person name="Pistocchi R."/>
        </authorList>
    </citation>
    <scope>NUCLEOTIDE SEQUENCE [LARGE SCALE GENOMIC DNA]</scope>
    <source>
        <strain evidence="4">LRLZ20PSL1</strain>
    </source>
</reference>
<dbReference type="Gene3D" id="1.25.40.10">
    <property type="entry name" value="Tetratricopeptide repeat domain"/>
    <property type="match status" value="1"/>
</dbReference>
<evidence type="ECO:0000313" key="3">
    <source>
        <dbReference type="EMBL" id="MFG3818804.1"/>
    </source>
</evidence>
<dbReference type="Pfam" id="PF12770">
    <property type="entry name" value="CHAT"/>
    <property type="match status" value="1"/>
</dbReference>
<proteinExistence type="predicted"/>
<protein>
    <submittedName>
        <fullName evidence="3">CHAT domain-containing protein</fullName>
    </submittedName>
</protein>
<feature type="region of interest" description="Disordered" evidence="1">
    <location>
        <begin position="398"/>
        <end position="423"/>
    </location>
</feature>
<name>A0ABW7CCD0_9CYAN</name>
<dbReference type="RefSeq" id="WP_393014357.1">
    <property type="nucleotide sequence ID" value="NZ_JAZAQF010000082.1"/>
</dbReference>
<feature type="region of interest" description="Disordered" evidence="1">
    <location>
        <begin position="451"/>
        <end position="510"/>
    </location>
</feature>
<evidence type="ECO:0000259" key="2">
    <source>
        <dbReference type="Pfam" id="PF12770"/>
    </source>
</evidence>
<dbReference type="Proteomes" id="UP001604335">
    <property type="component" value="Unassembled WGS sequence"/>
</dbReference>
<dbReference type="SUPFAM" id="SSF48452">
    <property type="entry name" value="TPR-like"/>
    <property type="match status" value="1"/>
</dbReference>
<evidence type="ECO:0000313" key="4">
    <source>
        <dbReference type="Proteomes" id="UP001604335"/>
    </source>
</evidence>
<feature type="compositionally biased region" description="Low complexity" evidence="1">
    <location>
        <begin position="482"/>
        <end position="494"/>
    </location>
</feature>
<sequence length="784" mass="85395">MPTSVIAKAVLEFHLSITPLGGDDRVLIRTERAPKGVMLAEEQAIWPIGEWLVQAERLMADPLWDLFRTEPATDERLASLVALGEQLYSALFQGSIRDRWISAQSVADSQDAALHLRLGLRGDRLLQLPWEALYGDGRLLTTGTDITFSRYRSQFGRSGSFDARRLTLRRSDSLRILVALAAPDDQAALAVEQEVGRLRQELQQTTAHMEIDVLDQPDREQLTHALEQGQYHVFHYAGHSDPGPDGGSLHLVNRRTGLAEPLAGNDLAGLLVNNGVWLAFLNSCRGSDSPVYRSDAPETDADTLAAALMRRGVPGVLAMSEQIPDDVAITLMQLFYRNLRPDYSLDLATSRMRQGLVSTYGSAQFYWALPILYLHPDFDGLLFAAGVPLALPGRSPLIPNGEPLPTTPRSPDESGLRPPMPLKGLADEQLADDQWADQTMAVNLEELVARSPSDASKGDHPAVSQGAPNRQRGQEGQDHLFSAASSSAAASSPAVPLTDRSHPRFDLGSADADNAARSGAAKAVTVPQSWLVAGALAVLLGAGGLWWTGSRSGTRSQPAPQPTAPIAQSLNPPNDWNNTDTETVQAIALQALRQKQLPIAVQAIEALLAPNRNAAAIARDVLQTLPNSQDTAETLFLRGRVTWQLARQQQPDYSFNDAQRFWELAIQQSPNDPRYHLALGFAHFQTQALDRAEQAFAESLNLTQTADGAILSDNLALTAQAGLALVAQSRAQQNNDSAALQQAIRYRDQVQANAGSQFQPPVLAQNWLWTELALSQWQQLLSRS</sequence>
<gene>
    <name evidence="3" type="ORF">VPK24_14245</name>
</gene>
<dbReference type="InterPro" id="IPR024983">
    <property type="entry name" value="CHAT_dom"/>
</dbReference>